<keyword evidence="5 9" id="KW-0963">Cytoplasm</keyword>
<comment type="catalytic activity">
    <reaction evidence="1 9">
        <text>a ribonucleoside 5'-phosphate + H2O = a ribonucleoside + phosphate</text>
        <dbReference type="Rhea" id="RHEA:12484"/>
        <dbReference type="ChEBI" id="CHEBI:15377"/>
        <dbReference type="ChEBI" id="CHEBI:18254"/>
        <dbReference type="ChEBI" id="CHEBI:43474"/>
        <dbReference type="ChEBI" id="CHEBI:58043"/>
        <dbReference type="EC" id="3.1.3.5"/>
    </reaction>
</comment>
<accession>M1LTU6</accession>
<dbReference type="NCBIfam" id="NF001490">
    <property type="entry name" value="PRK00346.1-4"/>
    <property type="match status" value="1"/>
</dbReference>
<evidence type="ECO:0000256" key="2">
    <source>
        <dbReference type="ARBA" id="ARBA00001946"/>
    </source>
</evidence>
<dbReference type="InterPro" id="IPR030048">
    <property type="entry name" value="SurE"/>
</dbReference>
<dbReference type="Proteomes" id="UP000011658">
    <property type="component" value="Chromosome"/>
</dbReference>
<comment type="cofactor">
    <cofactor evidence="2">
        <name>Mg(2+)</name>
        <dbReference type="ChEBI" id="CHEBI:18420"/>
    </cofactor>
</comment>
<dbReference type="GO" id="GO:0000166">
    <property type="term" value="F:nucleotide binding"/>
    <property type="evidence" value="ECO:0007669"/>
    <property type="project" value="UniProtKB-KW"/>
</dbReference>
<evidence type="ECO:0000256" key="5">
    <source>
        <dbReference type="ARBA" id="ARBA00022490"/>
    </source>
</evidence>
<comment type="similarity">
    <text evidence="4 9">Belongs to the SurE nucleotidase family.</text>
</comment>
<dbReference type="AlphaFoldDB" id="M1LTU6"/>
<protein>
    <recommendedName>
        <fullName evidence="9">5'-nucleotidase SurE</fullName>
        <ecNumber evidence="9">3.1.3.5</ecNumber>
    </recommendedName>
    <alternativeName>
        <fullName evidence="9">Nucleoside 5'-monophosphate phosphohydrolase</fullName>
    </alternativeName>
</protein>
<dbReference type="NCBIfam" id="TIGR00087">
    <property type="entry name" value="surE"/>
    <property type="match status" value="1"/>
</dbReference>
<dbReference type="EC" id="3.1.3.5" evidence="9"/>
<dbReference type="GO" id="GO:0008253">
    <property type="term" value="F:5'-nucleotidase activity"/>
    <property type="evidence" value="ECO:0007669"/>
    <property type="project" value="UniProtKB-UniRule"/>
</dbReference>
<dbReference type="InterPro" id="IPR002828">
    <property type="entry name" value="SurE-like_Pase/nucleotidase"/>
</dbReference>
<dbReference type="FunFam" id="3.40.1210.10:FF:000001">
    <property type="entry name" value="5'/3'-nucleotidase SurE"/>
    <property type="match status" value="1"/>
</dbReference>
<comment type="cofactor">
    <cofactor evidence="9">
        <name>a divalent metal cation</name>
        <dbReference type="ChEBI" id="CHEBI:60240"/>
    </cofactor>
    <text evidence="9">Binds 1 divalent metal cation per subunit.</text>
</comment>
<evidence type="ECO:0000313" key="11">
    <source>
        <dbReference type="EMBL" id="AGF48972.1"/>
    </source>
</evidence>
<name>M1LTU6_9PROT</name>
<dbReference type="NCBIfam" id="NF001489">
    <property type="entry name" value="PRK00346.1-3"/>
    <property type="match status" value="1"/>
</dbReference>
<dbReference type="EMBL" id="CP003806">
    <property type="protein sequence ID" value="AGF48972.1"/>
    <property type="molecule type" value="Genomic_DNA"/>
</dbReference>
<feature type="domain" description="Survival protein SurE-like phosphatase/nucleotidase" evidence="10">
    <location>
        <begin position="3"/>
        <end position="182"/>
    </location>
</feature>
<evidence type="ECO:0000256" key="7">
    <source>
        <dbReference type="ARBA" id="ARBA00022741"/>
    </source>
</evidence>
<keyword evidence="8 9" id="KW-0378">Hydrolase</keyword>
<comment type="function">
    <text evidence="9">Nucleotidase that shows phosphatase activity on nucleoside 5'-monophosphates.</text>
</comment>
<keyword evidence="7 9" id="KW-0547">Nucleotide-binding</keyword>
<evidence type="ECO:0000256" key="3">
    <source>
        <dbReference type="ARBA" id="ARBA00004496"/>
    </source>
</evidence>
<dbReference type="PATRIC" id="fig|1208921.3.peg.251"/>
<dbReference type="PANTHER" id="PTHR30457">
    <property type="entry name" value="5'-NUCLEOTIDASE SURE"/>
    <property type="match status" value="1"/>
</dbReference>
<dbReference type="InterPro" id="IPR036523">
    <property type="entry name" value="SurE-like_sf"/>
</dbReference>
<reference evidence="11 12" key="1">
    <citation type="journal article" date="2013" name="Genome Biol. Evol.">
        <title>Genome evolution and phylogenomic analysis of candidatus kinetoplastibacterium, the betaproteobacterial endosymbionts of strigomonas and angomonas.</title>
        <authorList>
            <person name="Alves J.M."/>
            <person name="Serrano M.G."/>
            <person name="Maia da Silva F."/>
            <person name="Voegtly L.J."/>
            <person name="Matveyev A.V."/>
            <person name="Teixeira M.M."/>
            <person name="Camargo E.P."/>
            <person name="Buck G.A."/>
        </authorList>
    </citation>
    <scope>NUCLEOTIDE SEQUENCE [LARGE SCALE GENOMIC DNA]</scope>
    <source>
        <strain evidence="11 12">TCC219</strain>
    </source>
</reference>
<dbReference type="Pfam" id="PF01975">
    <property type="entry name" value="SurE"/>
    <property type="match status" value="1"/>
</dbReference>
<dbReference type="GO" id="GO:0004309">
    <property type="term" value="F:exopolyphosphatase activity"/>
    <property type="evidence" value="ECO:0007669"/>
    <property type="project" value="TreeGrafter"/>
</dbReference>
<keyword evidence="6 9" id="KW-0479">Metal-binding</keyword>
<dbReference type="GO" id="GO:0008254">
    <property type="term" value="F:3'-nucleotidase activity"/>
    <property type="evidence" value="ECO:0007669"/>
    <property type="project" value="TreeGrafter"/>
</dbReference>
<evidence type="ECO:0000313" key="12">
    <source>
        <dbReference type="Proteomes" id="UP000011658"/>
    </source>
</evidence>
<evidence type="ECO:0000256" key="1">
    <source>
        <dbReference type="ARBA" id="ARBA00000815"/>
    </source>
</evidence>
<dbReference type="STRING" id="1208921.ST1E_0560"/>
<feature type="binding site" evidence="9">
    <location>
        <position position="39"/>
    </location>
    <ligand>
        <name>a divalent metal cation</name>
        <dbReference type="ChEBI" id="CHEBI:60240"/>
    </ligand>
</feature>
<evidence type="ECO:0000259" key="10">
    <source>
        <dbReference type="Pfam" id="PF01975"/>
    </source>
</evidence>
<feature type="binding site" evidence="9">
    <location>
        <position position="8"/>
    </location>
    <ligand>
        <name>a divalent metal cation</name>
        <dbReference type="ChEBI" id="CHEBI:60240"/>
    </ligand>
</feature>
<dbReference type="Gene3D" id="3.40.1210.10">
    <property type="entry name" value="Survival protein SurE-like phosphatase/nucleotidase"/>
    <property type="match status" value="1"/>
</dbReference>
<keyword evidence="12" id="KW-1185">Reference proteome</keyword>
<feature type="binding site" evidence="9">
    <location>
        <position position="91"/>
    </location>
    <ligand>
        <name>a divalent metal cation</name>
        <dbReference type="ChEBI" id="CHEBI:60240"/>
    </ligand>
</feature>
<dbReference type="HAMAP" id="MF_00060">
    <property type="entry name" value="SurE"/>
    <property type="match status" value="1"/>
</dbReference>
<dbReference type="eggNOG" id="COG0496">
    <property type="taxonomic scope" value="Bacteria"/>
</dbReference>
<sequence>MHILISNDDGYSSVGLKAVVNALAGIADVTVVVPESNCSGSSNSITLSRPLNVHFDSDNYMIINGTPTDCVHLAMTGLLDRLPDLVISGINNGANLGSDVLYSGTVGAAREAYMFGIPSIAVSLVEKGWENLESATMILHDIVVNFIKNPFQEPFLWNINIPNISINHINGIKATRIGKRHPSQLSTKHKTPRNEIVYWIGPVGEISDKSDGTDFNAISNNFVSITPLGIDLTVMNSLDKINEWAINI</sequence>
<comment type="subcellular location">
    <subcellularLocation>
        <location evidence="3 9">Cytoplasm</location>
    </subcellularLocation>
</comment>
<evidence type="ECO:0000256" key="8">
    <source>
        <dbReference type="ARBA" id="ARBA00022801"/>
    </source>
</evidence>
<organism evidence="11 12">
    <name type="scientific">Candidatus Kinetoplastidibacterium galati TCC219</name>
    <dbReference type="NCBI Taxonomy" id="1208921"/>
    <lineage>
        <taxon>Bacteria</taxon>
        <taxon>Pseudomonadati</taxon>
        <taxon>Pseudomonadota</taxon>
        <taxon>Betaproteobacteria</taxon>
        <taxon>Candidatus Kinetoplastidibacterium</taxon>
    </lineage>
</organism>
<dbReference type="KEGG" id="kga:ST1E_0560"/>
<evidence type="ECO:0000256" key="4">
    <source>
        <dbReference type="ARBA" id="ARBA00011062"/>
    </source>
</evidence>
<gene>
    <name evidence="9" type="primary">surE</name>
    <name evidence="11" type="ORF">ST1E_0560</name>
</gene>
<dbReference type="SUPFAM" id="SSF64167">
    <property type="entry name" value="SurE-like"/>
    <property type="match status" value="1"/>
</dbReference>
<dbReference type="GO" id="GO:0005737">
    <property type="term" value="C:cytoplasm"/>
    <property type="evidence" value="ECO:0007669"/>
    <property type="project" value="UniProtKB-SubCell"/>
</dbReference>
<dbReference type="PANTHER" id="PTHR30457:SF12">
    <property type="entry name" value="5'_3'-NUCLEOTIDASE SURE"/>
    <property type="match status" value="1"/>
</dbReference>
<dbReference type="GO" id="GO:0046872">
    <property type="term" value="F:metal ion binding"/>
    <property type="evidence" value="ECO:0007669"/>
    <property type="project" value="UniProtKB-UniRule"/>
</dbReference>
<dbReference type="OrthoDB" id="9780815at2"/>
<proteinExistence type="inferred from homology"/>
<evidence type="ECO:0000256" key="6">
    <source>
        <dbReference type="ARBA" id="ARBA00022723"/>
    </source>
</evidence>
<dbReference type="RefSeq" id="WP_015389457.1">
    <property type="nucleotide sequence ID" value="NC_020284.1"/>
</dbReference>
<dbReference type="HOGENOM" id="CLU_045192_1_2_4"/>
<feature type="binding site" evidence="9">
    <location>
        <position position="9"/>
    </location>
    <ligand>
        <name>a divalent metal cation</name>
        <dbReference type="ChEBI" id="CHEBI:60240"/>
    </ligand>
</feature>
<evidence type="ECO:0000256" key="9">
    <source>
        <dbReference type="HAMAP-Rule" id="MF_00060"/>
    </source>
</evidence>